<keyword evidence="17" id="KW-1185">Reference proteome</keyword>
<dbReference type="KEGG" id="hhs:HHS_03080"/>
<dbReference type="OrthoDB" id="5292471at2"/>
<keyword evidence="8 14" id="KW-0460">Magnesium</keyword>
<dbReference type="KEGG" id="pck:BMSBPS_0781"/>
<dbReference type="PROSITE" id="PS00893">
    <property type="entry name" value="NUDIX_BOX"/>
    <property type="match status" value="1"/>
</dbReference>
<dbReference type="InterPro" id="IPR000086">
    <property type="entry name" value="NUDIX_hydrolase_dom"/>
</dbReference>
<dbReference type="EMBL" id="AP012554">
    <property type="protein sequence ID" value="BAO00278.1"/>
    <property type="molecule type" value="Genomic_DNA"/>
</dbReference>
<dbReference type="AlphaFoldDB" id="U3U966"/>
<feature type="binding site" evidence="14">
    <location>
        <position position="111"/>
    </location>
    <ligand>
        <name>Mg(2+)</name>
        <dbReference type="ChEBI" id="CHEBI:18420"/>
        <label>1</label>
    </ligand>
</feature>
<evidence type="ECO:0000313" key="17">
    <source>
        <dbReference type="Proteomes" id="UP000016900"/>
    </source>
</evidence>
<comment type="subunit">
    <text evidence="3">Homodimer.</text>
</comment>
<dbReference type="NCBIfam" id="NF008003">
    <property type="entry name" value="PRK10729.1"/>
    <property type="match status" value="1"/>
</dbReference>
<dbReference type="GO" id="GO:0019693">
    <property type="term" value="P:ribose phosphate metabolic process"/>
    <property type="evidence" value="ECO:0007669"/>
    <property type="project" value="TreeGrafter"/>
</dbReference>
<evidence type="ECO:0000256" key="8">
    <source>
        <dbReference type="ARBA" id="ARBA00022842"/>
    </source>
</evidence>
<evidence type="ECO:0000256" key="5">
    <source>
        <dbReference type="ARBA" id="ARBA00013297"/>
    </source>
</evidence>
<dbReference type="STRING" id="1235990.BMSBPS_0781"/>
<dbReference type="eggNOG" id="COG0494">
    <property type="taxonomic scope" value="Bacteria"/>
</dbReference>
<dbReference type="InterPro" id="IPR020084">
    <property type="entry name" value="NUDIX_hydrolase_CS"/>
</dbReference>
<evidence type="ECO:0000256" key="10">
    <source>
        <dbReference type="ARBA" id="ARBA00030162"/>
    </source>
</evidence>
<name>U3U966_9GAMM</name>
<reference evidence="16 17" key="1">
    <citation type="submission" date="2012-10" db="EMBL/GenBank/DDBJ databases">
        <title>Genome sequence of the symbiont of the pentatomidae stink bug Halyomorpha halys.</title>
        <authorList>
            <person name="Kobayashi H."/>
            <person name="Fujii-Muramatsu R."/>
            <person name="Takeishi K."/>
            <person name="Noda H."/>
        </authorList>
    </citation>
    <scope>NUCLEOTIDE SEQUENCE [LARGE SCALE GENOMIC DNA]</scope>
</reference>
<evidence type="ECO:0000256" key="7">
    <source>
        <dbReference type="ARBA" id="ARBA00022801"/>
    </source>
</evidence>
<dbReference type="PROSITE" id="PS51462">
    <property type="entry name" value="NUDIX"/>
    <property type="match status" value="1"/>
</dbReference>
<feature type="short sequence motif" description="Nudix box" evidence="15">
    <location>
        <begin position="96"/>
        <end position="118"/>
    </location>
</feature>
<sequence>MQKKKSPITFTKKDVEIIKREKCYNGFFSIVNYYFRHRCFNGQMSNEITREIFERGQSAILLPYDPLRDEVVLIEQIRISAFDSSLTPWLLEVIAGIIEPGETPEQVVRREAFEESGLDVIRIKPIMNYLASPGGTSERVSVLVGEVNTSLVQGNHGIKKENEDIFVHVVTRQQAYCWVEEGIINNAASIIALQWLMLHYNELIQEWNYQIM</sequence>
<dbReference type="Gene3D" id="3.90.79.10">
    <property type="entry name" value="Nucleoside Triphosphate Pyrophosphohydrolase"/>
    <property type="match status" value="1"/>
</dbReference>
<dbReference type="PANTHER" id="PTHR11839:SF5">
    <property type="entry name" value="ADP-RIBOSE PYROPHOSPHATASE"/>
    <property type="match status" value="1"/>
</dbReference>
<comment type="function">
    <text evidence="9">Acts on ADP-mannose and ADP-glucose as well as ADP-ribose. Prevents glycogen biosynthesis. The reaction catalyzed by this enzyme is a limiting step of the gluconeogenic process.</text>
</comment>
<accession>U3U966</accession>
<dbReference type="RefSeq" id="WP_022564297.1">
    <property type="nucleotide sequence ID" value="NZ_CP010907.1"/>
</dbReference>
<evidence type="ECO:0000256" key="12">
    <source>
        <dbReference type="ARBA" id="ARBA00033056"/>
    </source>
</evidence>
<evidence type="ECO:0000256" key="6">
    <source>
        <dbReference type="ARBA" id="ARBA00022723"/>
    </source>
</evidence>
<dbReference type="InterPro" id="IPR004385">
    <property type="entry name" value="NDP_pyrophosphatase"/>
</dbReference>
<keyword evidence="7" id="KW-0378">Hydrolase</keyword>
<dbReference type="GO" id="GO:0047631">
    <property type="term" value="F:ADP-ribose diphosphatase activity"/>
    <property type="evidence" value="ECO:0007669"/>
    <property type="project" value="UniProtKB-EC"/>
</dbReference>
<feature type="binding site" evidence="14">
    <location>
        <position position="95"/>
    </location>
    <ligand>
        <name>Mg(2+)</name>
        <dbReference type="ChEBI" id="CHEBI:18420"/>
        <label>1</label>
    </ligand>
</feature>
<evidence type="ECO:0000256" key="13">
    <source>
        <dbReference type="ARBA" id="ARBA00049546"/>
    </source>
</evidence>
<evidence type="ECO:0000313" key="16">
    <source>
        <dbReference type="EMBL" id="BAO00278.1"/>
    </source>
</evidence>
<gene>
    <name evidence="16" type="primary">nudF</name>
    <name evidence="16" type="ORF">HHS_03080</name>
</gene>
<dbReference type="GO" id="GO:0046872">
    <property type="term" value="F:metal ion binding"/>
    <property type="evidence" value="ECO:0007669"/>
    <property type="project" value="UniProtKB-KW"/>
</dbReference>
<evidence type="ECO:0000256" key="2">
    <source>
        <dbReference type="ARBA" id="ARBA00007482"/>
    </source>
</evidence>
<evidence type="ECO:0000256" key="4">
    <source>
        <dbReference type="ARBA" id="ARBA00012453"/>
    </source>
</evidence>
<dbReference type="InterPro" id="IPR015797">
    <property type="entry name" value="NUDIX_hydrolase-like_dom_sf"/>
</dbReference>
<dbReference type="SUPFAM" id="SSF55811">
    <property type="entry name" value="Nudix"/>
    <property type="match status" value="1"/>
</dbReference>
<organism evidence="16 17">
    <name type="scientific">Candidatus Pantoea carbekii</name>
    <dbReference type="NCBI Taxonomy" id="1235990"/>
    <lineage>
        <taxon>Bacteria</taxon>
        <taxon>Pseudomonadati</taxon>
        <taxon>Pseudomonadota</taxon>
        <taxon>Gammaproteobacteria</taxon>
        <taxon>Enterobacterales</taxon>
        <taxon>Erwiniaceae</taxon>
        <taxon>Pantoea</taxon>
    </lineage>
</organism>
<evidence type="ECO:0000256" key="15">
    <source>
        <dbReference type="PIRSR" id="PIRSR604385-3"/>
    </source>
</evidence>
<feature type="binding site" evidence="14">
    <location>
        <position position="163"/>
    </location>
    <ligand>
        <name>Mg(2+)</name>
        <dbReference type="ChEBI" id="CHEBI:18420"/>
        <label>1</label>
    </ligand>
</feature>
<evidence type="ECO:0000256" key="3">
    <source>
        <dbReference type="ARBA" id="ARBA00011738"/>
    </source>
</evidence>
<evidence type="ECO:0000256" key="14">
    <source>
        <dbReference type="PIRSR" id="PIRSR604385-2"/>
    </source>
</evidence>
<evidence type="ECO:0000256" key="1">
    <source>
        <dbReference type="ARBA" id="ARBA00001946"/>
    </source>
</evidence>
<keyword evidence="6 14" id="KW-0479">Metal-binding</keyword>
<protein>
    <recommendedName>
        <fullName evidence="5">ADP-ribose pyrophosphatase</fullName>
        <ecNumber evidence="4">3.6.1.13</ecNumber>
    </recommendedName>
    <alternativeName>
        <fullName evidence="10">ADP-ribose diphosphatase</fullName>
    </alternativeName>
    <alternativeName>
        <fullName evidence="12">ADP-ribose phosphohydrolase</fullName>
    </alternativeName>
    <alternativeName>
        <fullName evidence="11">Adenosine diphosphoribose pyrophosphatase</fullName>
    </alternativeName>
</protein>
<evidence type="ECO:0000256" key="11">
    <source>
        <dbReference type="ARBA" id="ARBA00030308"/>
    </source>
</evidence>
<comment type="catalytic activity">
    <reaction evidence="13">
        <text>ADP-D-ribose + H2O = D-ribose 5-phosphate + AMP + 2 H(+)</text>
        <dbReference type="Rhea" id="RHEA:10412"/>
        <dbReference type="ChEBI" id="CHEBI:15377"/>
        <dbReference type="ChEBI" id="CHEBI:15378"/>
        <dbReference type="ChEBI" id="CHEBI:57967"/>
        <dbReference type="ChEBI" id="CHEBI:78346"/>
        <dbReference type="ChEBI" id="CHEBI:456215"/>
        <dbReference type="EC" id="3.6.1.13"/>
    </reaction>
</comment>
<dbReference type="PANTHER" id="PTHR11839">
    <property type="entry name" value="UDP/ADP-SUGAR PYROPHOSPHATASE"/>
    <property type="match status" value="1"/>
</dbReference>
<dbReference type="Pfam" id="PF00293">
    <property type="entry name" value="NUDIX"/>
    <property type="match status" value="1"/>
</dbReference>
<comment type="cofactor">
    <cofactor evidence="1 14">
        <name>Mg(2+)</name>
        <dbReference type="ChEBI" id="CHEBI:18420"/>
    </cofactor>
</comment>
<feature type="binding site" evidence="14">
    <location>
        <position position="115"/>
    </location>
    <ligand>
        <name>Mg(2+)</name>
        <dbReference type="ChEBI" id="CHEBI:18420"/>
        <label>1</label>
    </ligand>
</feature>
<proteinExistence type="inferred from homology"/>
<dbReference type="PATRIC" id="fig|1235990.3.peg.308"/>
<dbReference type="GO" id="GO:0019144">
    <property type="term" value="F:ADP-sugar diphosphatase activity"/>
    <property type="evidence" value="ECO:0007669"/>
    <property type="project" value="TreeGrafter"/>
</dbReference>
<dbReference type="GO" id="GO:0006753">
    <property type="term" value="P:nucleoside phosphate metabolic process"/>
    <property type="evidence" value="ECO:0007669"/>
    <property type="project" value="TreeGrafter"/>
</dbReference>
<dbReference type="EC" id="3.6.1.13" evidence="4"/>
<evidence type="ECO:0000256" key="9">
    <source>
        <dbReference type="ARBA" id="ARBA00025164"/>
    </source>
</evidence>
<dbReference type="NCBIfam" id="TIGR00052">
    <property type="entry name" value="nudix-type nucleoside diphosphatase, YffH/AdpP family"/>
    <property type="match status" value="1"/>
</dbReference>
<dbReference type="GO" id="GO:0005829">
    <property type="term" value="C:cytosol"/>
    <property type="evidence" value="ECO:0007669"/>
    <property type="project" value="TreeGrafter"/>
</dbReference>
<dbReference type="CDD" id="cd24155">
    <property type="entry name" value="NUDIX_ADPRase"/>
    <property type="match status" value="1"/>
</dbReference>
<comment type="similarity">
    <text evidence="2">Belongs to the Nudix hydrolase family. NudF subfamily.</text>
</comment>
<dbReference type="Proteomes" id="UP000016900">
    <property type="component" value="Chromosome"/>
</dbReference>